<comment type="pathway">
    <text evidence="6">Purine metabolism; IMP biosynthesis via de novo pathway; 5-amino-1-(5-phospho-D-ribosyl)imidazole from N(2)-formyl-N(1)-(5-phospho-D-ribosyl)glycinamide: step 1/2.</text>
</comment>
<dbReference type="PANTHER" id="PTHR34696">
    <property type="entry name" value="PHOSPHORIBOSYLFORMYLGLYCINAMIDINE SYNTHASE SUBUNIT PURS"/>
    <property type="match status" value="1"/>
</dbReference>
<dbReference type="HAMAP" id="MF_01926">
    <property type="entry name" value="PurS"/>
    <property type="match status" value="1"/>
</dbReference>
<dbReference type="NCBIfam" id="NF004630">
    <property type="entry name" value="PRK05974.1"/>
    <property type="match status" value="1"/>
</dbReference>
<evidence type="ECO:0000313" key="8">
    <source>
        <dbReference type="Proteomes" id="UP000221024"/>
    </source>
</evidence>
<evidence type="ECO:0000256" key="1">
    <source>
        <dbReference type="ARBA" id="ARBA00022490"/>
    </source>
</evidence>
<dbReference type="GO" id="GO:0006189">
    <property type="term" value="P:'de novo' IMP biosynthetic process"/>
    <property type="evidence" value="ECO:0007669"/>
    <property type="project" value="UniProtKB-UniRule"/>
</dbReference>
<evidence type="ECO:0000256" key="6">
    <source>
        <dbReference type="HAMAP-Rule" id="MF_01926"/>
    </source>
</evidence>
<keyword evidence="1 6" id="KW-0963">Cytoplasm</keyword>
<dbReference type="SUPFAM" id="SSF82697">
    <property type="entry name" value="PurS-like"/>
    <property type="match status" value="1"/>
</dbReference>
<comment type="function">
    <text evidence="6">Part of the phosphoribosylformylglycinamidine synthase complex involved in the purines biosynthetic pathway. Catalyzes the ATP-dependent conversion of formylglycinamide ribonucleotide (FGAR) and glutamine to yield formylglycinamidine ribonucleotide (FGAM) and glutamate. The FGAM synthase complex is composed of three subunits. PurQ produces an ammonia molecule by converting glutamine to glutamate. PurL transfers the ammonia molecule to FGAR to form FGAM in an ATP-dependent manner. PurS interacts with PurQ and PurL and is thought to assist in the transfer of the ammonia molecule from PurQ to PurL.</text>
</comment>
<dbReference type="NCBIfam" id="TIGR00302">
    <property type="entry name" value="phosphoribosylformylglycinamidine synthase subunit PurS"/>
    <property type="match status" value="1"/>
</dbReference>
<dbReference type="PANTHER" id="PTHR34696:SF1">
    <property type="entry name" value="PHOSPHORIBOSYLFORMYLGLYCINAMIDINE SYNTHASE SUBUNIT PURS"/>
    <property type="match status" value="1"/>
</dbReference>
<comment type="subcellular location">
    <subcellularLocation>
        <location evidence="6">Cytoplasm</location>
    </subcellularLocation>
</comment>
<reference evidence="7 8" key="1">
    <citation type="submission" date="2017-10" db="EMBL/GenBank/DDBJ databases">
        <title>Draft genome of Longimonas halophila.</title>
        <authorList>
            <person name="Goh K.M."/>
            <person name="Shamsir M.S."/>
            <person name="Lim S.W."/>
        </authorList>
    </citation>
    <scope>NUCLEOTIDE SEQUENCE [LARGE SCALE GENOMIC DNA]</scope>
    <source>
        <strain evidence="7 8">KCTC 42399</strain>
    </source>
</reference>
<sequence>MPTYHATISVTLRPSILDPEGKAVHQALQNLGHTMVEDVRVGKRIELTIDAEDEDAAYEVAETSCQKVLANPVTENYAIDITAASPSAA</sequence>
<dbReference type="InterPro" id="IPR036604">
    <property type="entry name" value="PurS-like_sf"/>
</dbReference>
<dbReference type="AlphaFoldDB" id="A0A2H3NPQ7"/>
<evidence type="ECO:0000256" key="2">
    <source>
        <dbReference type="ARBA" id="ARBA00022598"/>
    </source>
</evidence>
<dbReference type="GO" id="GO:0004642">
    <property type="term" value="F:phosphoribosylformylglycinamidine synthase activity"/>
    <property type="evidence" value="ECO:0007669"/>
    <property type="project" value="UniProtKB-UniRule"/>
</dbReference>
<comment type="caution">
    <text evidence="7">The sequence shown here is derived from an EMBL/GenBank/DDBJ whole genome shotgun (WGS) entry which is preliminary data.</text>
</comment>
<dbReference type="EMBL" id="PDEP01000001">
    <property type="protein sequence ID" value="PEN09223.1"/>
    <property type="molecule type" value="Genomic_DNA"/>
</dbReference>
<dbReference type="GO" id="GO:0005737">
    <property type="term" value="C:cytoplasm"/>
    <property type="evidence" value="ECO:0007669"/>
    <property type="project" value="UniProtKB-SubCell"/>
</dbReference>
<dbReference type="UniPathway" id="UPA00074">
    <property type="reaction ID" value="UER00128"/>
</dbReference>
<evidence type="ECO:0000256" key="4">
    <source>
        <dbReference type="ARBA" id="ARBA00022755"/>
    </source>
</evidence>
<dbReference type="EC" id="6.3.5.3" evidence="6"/>
<proteinExistence type="inferred from homology"/>
<keyword evidence="4 6" id="KW-0658">Purine biosynthesis</keyword>
<evidence type="ECO:0000313" key="7">
    <source>
        <dbReference type="EMBL" id="PEN09223.1"/>
    </source>
</evidence>
<keyword evidence="2 6" id="KW-0436">Ligase</keyword>
<dbReference type="OrthoDB" id="9799101at2"/>
<keyword evidence="5 6" id="KW-0067">ATP-binding</keyword>
<accession>A0A2H3NPQ7</accession>
<dbReference type="Proteomes" id="UP000221024">
    <property type="component" value="Unassembled WGS sequence"/>
</dbReference>
<comment type="catalytic activity">
    <reaction evidence="6">
        <text>N(2)-formyl-N(1)-(5-phospho-beta-D-ribosyl)glycinamide + L-glutamine + ATP + H2O = 2-formamido-N(1)-(5-O-phospho-beta-D-ribosyl)acetamidine + L-glutamate + ADP + phosphate + H(+)</text>
        <dbReference type="Rhea" id="RHEA:17129"/>
        <dbReference type="ChEBI" id="CHEBI:15377"/>
        <dbReference type="ChEBI" id="CHEBI:15378"/>
        <dbReference type="ChEBI" id="CHEBI:29985"/>
        <dbReference type="ChEBI" id="CHEBI:30616"/>
        <dbReference type="ChEBI" id="CHEBI:43474"/>
        <dbReference type="ChEBI" id="CHEBI:58359"/>
        <dbReference type="ChEBI" id="CHEBI:147286"/>
        <dbReference type="ChEBI" id="CHEBI:147287"/>
        <dbReference type="ChEBI" id="CHEBI:456216"/>
        <dbReference type="EC" id="6.3.5.3"/>
    </reaction>
</comment>
<organism evidence="7 8">
    <name type="scientific">Longimonas halophila</name>
    <dbReference type="NCBI Taxonomy" id="1469170"/>
    <lineage>
        <taxon>Bacteria</taxon>
        <taxon>Pseudomonadati</taxon>
        <taxon>Rhodothermota</taxon>
        <taxon>Rhodothermia</taxon>
        <taxon>Rhodothermales</taxon>
        <taxon>Salisaetaceae</taxon>
        <taxon>Longimonas</taxon>
    </lineage>
</organism>
<comment type="similarity">
    <text evidence="6">Belongs to the PurS family.</text>
</comment>
<comment type="subunit">
    <text evidence="6">Part of the FGAM synthase complex composed of 1 PurL, 1 PurQ and 2 PurS subunits.</text>
</comment>
<dbReference type="Pfam" id="PF02700">
    <property type="entry name" value="PurS"/>
    <property type="match status" value="1"/>
</dbReference>
<evidence type="ECO:0000256" key="5">
    <source>
        <dbReference type="ARBA" id="ARBA00022840"/>
    </source>
</evidence>
<dbReference type="RefSeq" id="WP_098060623.1">
    <property type="nucleotide sequence ID" value="NZ_PDEP01000001.1"/>
</dbReference>
<dbReference type="InterPro" id="IPR003850">
    <property type="entry name" value="PurS"/>
</dbReference>
<keyword evidence="8" id="KW-1185">Reference proteome</keyword>
<evidence type="ECO:0000256" key="3">
    <source>
        <dbReference type="ARBA" id="ARBA00022741"/>
    </source>
</evidence>
<dbReference type="Gene3D" id="3.30.1280.10">
    <property type="entry name" value="Phosphoribosylformylglycinamidine synthase subunit PurS"/>
    <property type="match status" value="1"/>
</dbReference>
<protein>
    <recommendedName>
        <fullName evidence="6">Phosphoribosylformylglycinamidine synthase subunit PurS</fullName>
        <shortName evidence="6">FGAM synthase</shortName>
        <ecNumber evidence="6">6.3.5.3</ecNumber>
    </recommendedName>
    <alternativeName>
        <fullName evidence="6">Formylglycinamide ribonucleotide amidotransferase subunit III</fullName>
        <shortName evidence="6">FGAR amidotransferase III</shortName>
        <shortName evidence="6">FGAR-AT III</shortName>
    </alternativeName>
    <alternativeName>
        <fullName evidence="6">Phosphoribosylformylglycinamidine synthase subunit III</fullName>
    </alternativeName>
</protein>
<gene>
    <name evidence="6" type="primary">purS</name>
    <name evidence="7" type="ORF">CRI93_00385</name>
</gene>
<name>A0A2H3NPQ7_9BACT</name>
<keyword evidence="3 6" id="KW-0547">Nucleotide-binding</keyword>
<dbReference type="GO" id="GO:0005524">
    <property type="term" value="F:ATP binding"/>
    <property type="evidence" value="ECO:0007669"/>
    <property type="project" value="UniProtKB-UniRule"/>
</dbReference>